<proteinExistence type="predicted"/>
<dbReference type="EMBL" id="CP017420">
    <property type="protein sequence ID" value="AOV01696.1"/>
    <property type="molecule type" value="Genomic_DNA"/>
</dbReference>
<feature type="region of interest" description="Disordered" evidence="1">
    <location>
        <begin position="1"/>
        <end position="28"/>
    </location>
</feature>
<evidence type="ECO:0000313" key="2">
    <source>
        <dbReference type="EMBL" id="AOV01696.1"/>
    </source>
</evidence>
<accession>A0ABM6E2T4</accession>
<dbReference type="EMBL" id="CP017420">
    <property type="protein sequence ID" value="AOV02402.1"/>
    <property type="molecule type" value="Genomic_DNA"/>
</dbReference>
<dbReference type="RefSeq" id="WP_046239039.1">
    <property type="nucleotide sequence ID" value="NZ_CBCSDN010000064.1"/>
</dbReference>
<gene>
    <name evidence="2" type="ORF">BI380_10185</name>
    <name evidence="3" type="ORF">BI380_14175</name>
</gene>
<dbReference type="InterPro" id="IPR006448">
    <property type="entry name" value="Phage_term_ssu_P27"/>
</dbReference>
<protein>
    <submittedName>
        <fullName evidence="2">Terminase</fullName>
    </submittedName>
</protein>
<evidence type="ECO:0000313" key="3">
    <source>
        <dbReference type="EMBL" id="AOV02402.1"/>
    </source>
</evidence>
<dbReference type="NCBIfam" id="TIGR01558">
    <property type="entry name" value="sm_term_P27"/>
    <property type="match status" value="1"/>
</dbReference>
<evidence type="ECO:0000256" key="1">
    <source>
        <dbReference type="SAM" id="MobiDB-lite"/>
    </source>
</evidence>
<dbReference type="Proteomes" id="UP000095607">
    <property type="component" value="Chromosome"/>
</dbReference>
<organism evidence="2 4">
    <name type="scientific">Delftia tsuruhatensis</name>
    <dbReference type="NCBI Taxonomy" id="180282"/>
    <lineage>
        <taxon>Bacteria</taxon>
        <taxon>Pseudomonadati</taxon>
        <taxon>Pseudomonadota</taxon>
        <taxon>Betaproteobacteria</taxon>
        <taxon>Burkholderiales</taxon>
        <taxon>Comamonadaceae</taxon>
        <taxon>Delftia</taxon>
    </lineage>
</organism>
<sequence>MAGVAGKSGRKPKPVAQKQLAGNPGKRALNTAEPDFGLVTNIDCPIWMGEYGRQLWETVAPLLCGQKVMQATDVQNLEVYCNAYDQFRMGQEEVRRNGVTVASAQGSIVKNPAVTAVKEASAMMASYGGLLGLDPSSRQRLIGKKPEGHGNPFFDLLNGNG</sequence>
<reference evidence="2 4" key="1">
    <citation type="submission" date="2016-09" db="EMBL/GenBank/DDBJ databases">
        <title>Complete genome sequence of Deltia acidovorans CM13 isolated from murine proximal colonic tissue.</title>
        <authorList>
            <person name="Saffarian A."/>
        </authorList>
    </citation>
    <scope>NUCLEOTIDE SEQUENCE [LARGE SCALE GENOMIC DNA]</scope>
    <source>
        <strain evidence="2 4">CM13</strain>
    </source>
</reference>
<keyword evidence="4" id="KW-1185">Reference proteome</keyword>
<dbReference type="Pfam" id="PF05119">
    <property type="entry name" value="Terminase_4"/>
    <property type="match status" value="1"/>
</dbReference>
<name>A0ABM6E2T4_9BURK</name>
<evidence type="ECO:0000313" key="4">
    <source>
        <dbReference type="Proteomes" id="UP000095607"/>
    </source>
</evidence>